<dbReference type="EMBL" id="WLZY01000007">
    <property type="protein sequence ID" value="NDL59529.1"/>
    <property type="molecule type" value="Genomic_DNA"/>
</dbReference>
<dbReference type="Gene3D" id="1.10.8.1080">
    <property type="match status" value="1"/>
</dbReference>
<dbReference type="InterPro" id="IPR040190">
    <property type="entry name" value="MURQ/GCKR"/>
</dbReference>
<dbReference type="InterPro" id="IPR046348">
    <property type="entry name" value="SIS_dom_sf"/>
</dbReference>
<organism evidence="6 7">
    <name type="scientific">Phytoactinopolyspora mesophila</name>
    <dbReference type="NCBI Taxonomy" id="2650750"/>
    <lineage>
        <taxon>Bacteria</taxon>
        <taxon>Bacillati</taxon>
        <taxon>Actinomycetota</taxon>
        <taxon>Actinomycetes</taxon>
        <taxon>Jiangellales</taxon>
        <taxon>Jiangellaceae</taxon>
        <taxon>Phytoactinopolyspora</taxon>
    </lineage>
</organism>
<dbReference type="Proteomes" id="UP000460435">
    <property type="component" value="Unassembled WGS sequence"/>
</dbReference>
<dbReference type="SUPFAM" id="SSF53697">
    <property type="entry name" value="SIS domain"/>
    <property type="match status" value="1"/>
</dbReference>
<keyword evidence="2" id="KW-0119">Carbohydrate metabolism</keyword>
<dbReference type="GO" id="GO:0016803">
    <property type="term" value="F:ether hydrolase activity"/>
    <property type="evidence" value="ECO:0007669"/>
    <property type="project" value="TreeGrafter"/>
</dbReference>
<feature type="chain" id="PRO_5038788404" evidence="4">
    <location>
        <begin position="25"/>
        <end position="376"/>
    </location>
</feature>
<accession>A0A7K3M859</accession>
<reference evidence="6 7" key="1">
    <citation type="submission" date="2019-11" db="EMBL/GenBank/DDBJ databases">
        <authorList>
            <person name="Li X.-J."/>
            <person name="Feng X.-M."/>
        </authorList>
    </citation>
    <scope>NUCLEOTIDE SEQUENCE [LARGE SCALE GENOMIC DNA]</scope>
    <source>
        <strain evidence="6 7">XMNu-373</strain>
    </source>
</reference>
<proteinExistence type="predicted"/>
<keyword evidence="4" id="KW-0732">Signal</keyword>
<dbReference type="PROSITE" id="PS51464">
    <property type="entry name" value="SIS"/>
    <property type="match status" value="1"/>
</dbReference>
<evidence type="ECO:0000313" key="6">
    <source>
        <dbReference type="EMBL" id="NDL59529.1"/>
    </source>
</evidence>
<feature type="region of interest" description="Disordered" evidence="3">
    <location>
        <begin position="54"/>
        <end position="76"/>
    </location>
</feature>
<evidence type="ECO:0000256" key="4">
    <source>
        <dbReference type="SAM" id="SignalP"/>
    </source>
</evidence>
<keyword evidence="1 6" id="KW-0456">Lyase</keyword>
<dbReference type="InterPro" id="IPR005488">
    <property type="entry name" value="Etherase_MurQ"/>
</dbReference>
<comment type="caution">
    <text evidence="6">The sequence shown here is derived from an EMBL/GenBank/DDBJ whole genome shotgun (WGS) entry which is preliminary data.</text>
</comment>
<dbReference type="PROSITE" id="PS51257">
    <property type="entry name" value="PROKAR_LIPOPROTEIN"/>
    <property type="match status" value="1"/>
</dbReference>
<dbReference type="PANTHER" id="PTHR10088">
    <property type="entry name" value="GLUCOKINASE REGULATORY PROTEIN"/>
    <property type="match status" value="1"/>
</dbReference>
<evidence type="ECO:0000313" key="7">
    <source>
        <dbReference type="Proteomes" id="UP000460435"/>
    </source>
</evidence>
<dbReference type="AlphaFoldDB" id="A0A7K3M859"/>
<dbReference type="NCBIfam" id="NF003915">
    <property type="entry name" value="PRK05441.1"/>
    <property type="match status" value="1"/>
</dbReference>
<dbReference type="InterPro" id="IPR001347">
    <property type="entry name" value="SIS_dom"/>
</dbReference>
<dbReference type="GO" id="GO:0046348">
    <property type="term" value="P:amino sugar catabolic process"/>
    <property type="evidence" value="ECO:0007669"/>
    <property type="project" value="InterPro"/>
</dbReference>
<evidence type="ECO:0000256" key="2">
    <source>
        <dbReference type="ARBA" id="ARBA00023277"/>
    </source>
</evidence>
<protein>
    <submittedName>
        <fullName evidence="6">N-acetylmuramic acid 6-phosphate etherase</fullName>
        <ecNumber evidence="6">4.2.1.126</ecNumber>
    </submittedName>
</protein>
<dbReference type="GO" id="GO:0097367">
    <property type="term" value="F:carbohydrate derivative binding"/>
    <property type="evidence" value="ECO:0007669"/>
    <property type="project" value="InterPro"/>
</dbReference>
<evidence type="ECO:0000256" key="1">
    <source>
        <dbReference type="ARBA" id="ARBA00023239"/>
    </source>
</evidence>
<evidence type="ECO:0000256" key="3">
    <source>
        <dbReference type="SAM" id="MobiDB-lite"/>
    </source>
</evidence>
<dbReference type="EC" id="4.2.1.126" evidence="6"/>
<dbReference type="PANTHER" id="PTHR10088:SF4">
    <property type="entry name" value="GLUCOKINASE REGULATORY PROTEIN"/>
    <property type="match status" value="1"/>
</dbReference>
<name>A0A7K3M859_9ACTN</name>
<gene>
    <name evidence="6" type="ORF">F7O44_20885</name>
</gene>
<keyword evidence="7" id="KW-1185">Reference proteome</keyword>
<feature type="domain" description="SIS" evidence="5">
    <location>
        <begin position="121"/>
        <end position="280"/>
    </location>
</feature>
<dbReference type="Gene3D" id="3.40.50.10490">
    <property type="entry name" value="Glucose-6-phosphate isomerase like protein, domain 1"/>
    <property type="match status" value="1"/>
</dbReference>
<sequence>MTMSFRDAALLVFMYVRSAIGAHAPGLGVSCPVADVGRASAPTPAGRLRCIPPPNPQAVTPLSKQEPATIPPRTEDRVEATRDIDRISVEEGLALLAAEFRRAFDAFETSAVKLAPLVEAVVSRTRRGGSVHLFGAGTSGRMAALDAAEIPPTFDVSPTLFQAHIAGGEAALTSAVEDAEDDTHAGAEAGSQLQSNDVAIGVSASGRTPYVLAALAAARTEGAFTALIDCNGTNPTEIDCHVTLPTGPEAIAGSTRLNAATAQKLALNAISTLAMVHLGRTYSNLMVYMQPNNAKLRKRLAQMLRDITGAPDADIAAALATADNEGSVALALLAREWDLEQARTALDEGIPLRAIVDGGAAGRIPPIDGFAAQSAD</sequence>
<dbReference type="GO" id="GO:0009254">
    <property type="term" value="P:peptidoglycan turnover"/>
    <property type="evidence" value="ECO:0007669"/>
    <property type="project" value="TreeGrafter"/>
</dbReference>
<dbReference type="CDD" id="cd05007">
    <property type="entry name" value="SIS_Etherase"/>
    <property type="match status" value="1"/>
</dbReference>
<dbReference type="GO" id="GO:0016835">
    <property type="term" value="F:carbon-oxygen lyase activity"/>
    <property type="evidence" value="ECO:0007669"/>
    <property type="project" value="InterPro"/>
</dbReference>
<feature type="signal peptide" evidence="4">
    <location>
        <begin position="1"/>
        <end position="24"/>
    </location>
</feature>
<evidence type="ECO:0000259" key="5">
    <source>
        <dbReference type="PROSITE" id="PS51464"/>
    </source>
</evidence>
<dbReference type="Pfam" id="PF22645">
    <property type="entry name" value="GKRP_SIS_N"/>
    <property type="match status" value="1"/>
</dbReference>